<evidence type="ECO:0000313" key="20">
    <source>
        <dbReference type="Proteomes" id="UP001549086"/>
    </source>
</evidence>
<feature type="transmembrane region" description="Helical" evidence="15">
    <location>
        <begin position="115"/>
        <end position="133"/>
    </location>
</feature>
<feature type="transmembrane region" description="Helical" evidence="15">
    <location>
        <begin position="386"/>
        <end position="412"/>
    </location>
</feature>
<gene>
    <name evidence="19" type="ORF">ABID23_001211</name>
</gene>
<evidence type="ECO:0000259" key="17">
    <source>
        <dbReference type="Pfam" id="PF00662"/>
    </source>
</evidence>
<evidence type="ECO:0000256" key="2">
    <source>
        <dbReference type="ARBA" id="ARBA00012944"/>
    </source>
</evidence>
<feature type="transmembrane region" description="Helical" evidence="15">
    <location>
        <begin position="317"/>
        <end position="339"/>
    </location>
</feature>
<feature type="transmembrane region" description="Helical" evidence="15">
    <location>
        <begin position="535"/>
        <end position="555"/>
    </location>
</feature>
<evidence type="ECO:0000256" key="15">
    <source>
        <dbReference type="SAM" id="Phobius"/>
    </source>
</evidence>
<feature type="transmembrane region" description="Helical" evidence="15">
    <location>
        <begin position="83"/>
        <end position="103"/>
    </location>
</feature>
<dbReference type="PANTHER" id="PTHR42829">
    <property type="entry name" value="NADH-UBIQUINONE OXIDOREDUCTASE CHAIN 5"/>
    <property type="match status" value="1"/>
</dbReference>
<feature type="transmembrane region" description="Helical" evidence="15">
    <location>
        <begin position="259"/>
        <end position="277"/>
    </location>
</feature>
<feature type="transmembrane region" description="Helical" evidence="15">
    <location>
        <begin position="289"/>
        <end position="310"/>
    </location>
</feature>
<sequence length="655" mass="73000">MMYYTIVFLPLLGFLIASIGGKTIGDRTNELVTCSFMVIVAILSWVAFFNIALGHSPVVDVFVLNWVNVGGLTFDWALHIDTLTAVMLIVVNSVSALVHIYSIGYMHHDPSRSRFFSYLSLFTFMMLMLVTSNNLIQMFFGWEGVGLASYLLIGFWFQRDSANKAAMKAFVVNRVGDFGFLLGIFSVFVLFQSVDFSSIFAKAADKSFVQNMTFLGWQFDGQTAVTLACLLLFVGAMGKSAQFLLHTWLPDAMEGPTPVSALIHAATMVTAGVFMVARMSPIFELSSTTLTVVIIVGATTAFFAATVGLVQNDIKRVIAYSTCSQLGYMFVALGVGAYGAAVFHLFTHAFFKALLFLGAGSVIHAVSDEQDMRKMGGLRKHIKVTYWMMMIGTIALTGVGIPGTLFGTAGFFSKDAIIESAFASHNIASGYAFYLLVFAALLTSFYSWRLIFMTFHGKPRATVDVMHHVHESPPVMLIPLCILSVGAILAGVVFQPYFFGDLYNVFWKGTLFTNSHNHILHESHHVFNWVKWSPFIAMVLGFILAYLFYISFPSIPKKMARAMPRVYNFLYQKWYFDQLYHFLFVRSVFKVSFFLWKVGDGKIIDGLGPNGISARVMDITNRVIRMQTGYLYHYAFAMLIGIALLITWMMIGGVN</sequence>
<evidence type="ECO:0000256" key="3">
    <source>
        <dbReference type="ARBA" id="ARBA00021096"/>
    </source>
</evidence>
<dbReference type="EMBL" id="JBEPLI010000013">
    <property type="protein sequence ID" value="MET3590113.1"/>
    <property type="molecule type" value="Genomic_DNA"/>
</dbReference>
<proteinExistence type="predicted"/>
<feature type="domain" description="NADH-Ubiquinone oxidoreductase (complex I) chain 5 N-terminal" evidence="17">
    <location>
        <begin position="66"/>
        <end position="116"/>
    </location>
</feature>
<dbReference type="Proteomes" id="UP001549086">
    <property type="component" value="Unassembled WGS sequence"/>
</dbReference>
<dbReference type="PRINTS" id="PR01435">
    <property type="entry name" value="NPOXDRDTASE5"/>
</dbReference>
<name>A0ABV2HHS7_9HYPH</name>
<evidence type="ECO:0000256" key="4">
    <source>
        <dbReference type="ARBA" id="ARBA00022448"/>
    </source>
</evidence>
<dbReference type="InterPro" id="IPR001516">
    <property type="entry name" value="Proton_antipo_N"/>
</dbReference>
<protein>
    <recommendedName>
        <fullName evidence="3">NADH-ubiquinone oxidoreductase chain 5</fullName>
        <ecNumber evidence="2">7.1.1.2</ecNumber>
    </recommendedName>
</protein>
<feature type="transmembrane region" description="Helical" evidence="15">
    <location>
        <begin position="345"/>
        <end position="366"/>
    </location>
</feature>
<keyword evidence="4" id="KW-0813">Transport</keyword>
<keyword evidence="6 14" id="KW-0812">Transmembrane</keyword>
<evidence type="ECO:0000313" key="19">
    <source>
        <dbReference type="EMBL" id="MET3590113.1"/>
    </source>
</evidence>
<dbReference type="InterPro" id="IPR018393">
    <property type="entry name" value="NADHpl_OxRdtase_5_subgr"/>
</dbReference>
<feature type="domain" description="NADH dehydrogenase subunit 5 C-terminal" evidence="18">
    <location>
        <begin position="529"/>
        <end position="647"/>
    </location>
</feature>
<keyword evidence="9 15" id="KW-1133">Transmembrane helix</keyword>
<keyword evidence="7" id="KW-1278">Translocase</keyword>
<dbReference type="Gene3D" id="1.20.5.2700">
    <property type="match status" value="1"/>
</dbReference>
<evidence type="ECO:0000256" key="5">
    <source>
        <dbReference type="ARBA" id="ARBA00022660"/>
    </source>
</evidence>
<feature type="domain" description="NADH:quinone oxidoreductase/Mrp antiporter transmembrane" evidence="16">
    <location>
        <begin position="132"/>
        <end position="429"/>
    </location>
</feature>
<keyword evidence="8" id="KW-0249">Electron transport</keyword>
<dbReference type="NCBIfam" id="NF005141">
    <property type="entry name" value="PRK06590.1"/>
    <property type="match status" value="1"/>
</dbReference>
<feature type="transmembrane region" description="Helical" evidence="15">
    <location>
        <begin position="139"/>
        <end position="157"/>
    </location>
</feature>
<keyword evidence="11" id="KW-0830">Ubiquinone</keyword>
<organism evidence="19 20">
    <name type="scientific">Bartonella silvatica</name>
    <dbReference type="NCBI Taxonomy" id="357760"/>
    <lineage>
        <taxon>Bacteria</taxon>
        <taxon>Pseudomonadati</taxon>
        <taxon>Pseudomonadota</taxon>
        <taxon>Alphaproteobacteria</taxon>
        <taxon>Hyphomicrobiales</taxon>
        <taxon>Bartonellaceae</taxon>
        <taxon>Bartonella</taxon>
    </lineage>
</organism>
<dbReference type="Pfam" id="PF00662">
    <property type="entry name" value="Proton_antipo_N"/>
    <property type="match status" value="1"/>
</dbReference>
<feature type="transmembrane region" description="Helical" evidence="15">
    <location>
        <begin position="178"/>
        <end position="201"/>
    </location>
</feature>
<comment type="caution">
    <text evidence="19">The sequence shown here is derived from an EMBL/GenBank/DDBJ whole genome shotgun (WGS) entry which is preliminary data.</text>
</comment>
<dbReference type="Pfam" id="PF00361">
    <property type="entry name" value="Proton_antipo_M"/>
    <property type="match status" value="1"/>
</dbReference>
<evidence type="ECO:0000256" key="11">
    <source>
        <dbReference type="ARBA" id="ARBA00023075"/>
    </source>
</evidence>
<evidence type="ECO:0000256" key="12">
    <source>
        <dbReference type="ARBA" id="ARBA00023136"/>
    </source>
</evidence>
<dbReference type="EC" id="7.1.1.2" evidence="2"/>
<feature type="domain" description="NADH dehydrogenase subunit 5 C-terminal" evidence="18">
    <location>
        <begin position="446"/>
        <end position="500"/>
    </location>
</feature>
<dbReference type="Pfam" id="PF06455">
    <property type="entry name" value="NADH5_C"/>
    <property type="match status" value="2"/>
</dbReference>
<evidence type="ECO:0000256" key="10">
    <source>
        <dbReference type="ARBA" id="ARBA00023027"/>
    </source>
</evidence>
<evidence type="ECO:0000256" key="6">
    <source>
        <dbReference type="ARBA" id="ARBA00022692"/>
    </source>
</evidence>
<keyword evidence="10" id="KW-0520">NAD</keyword>
<evidence type="ECO:0000256" key="13">
    <source>
        <dbReference type="ARBA" id="ARBA00049551"/>
    </source>
</evidence>
<keyword evidence="20" id="KW-1185">Reference proteome</keyword>
<dbReference type="PANTHER" id="PTHR42829:SF2">
    <property type="entry name" value="NADH-UBIQUINONE OXIDOREDUCTASE CHAIN 5"/>
    <property type="match status" value="1"/>
</dbReference>
<dbReference type="InterPro" id="IPR003945">
    <property type="entry name" value="NU5C-like"/>
</dbReference>
<evidence type="ECO:0000259" key="16">
    <source>
        <dbReference type="Pfam" id="PF00361"/>
    </source>
</evidence>
<dbReference type="InterPro" id="IPR001750">
    <property type="entry name" value="ND/Mrp_TM"/>
</dbReference>
<feature type="transmembrane region" description="Helical" evidence="15">
    <location>
        <begin position="432"/>
        <end position="455"/>
    </location>
</feature>
<reference evidence="19 20" key="1">
    <citation type="submission" date="2024-06" db="EMBL/GenBank/DDBJ databases">
        <title>Genomic Encyclopedia of Type Strains, Phase IV (KMG-IV): sequencing the most valuable type-strain genomes for metagenomic binning, comparative biology and taxonomic classification.</title>
        <authorList>
            <person name="Goeker M."/>
        </authorList>
    </citation>
    <scope>NUCLEOTIDE SEQUENCE [LARGE SCALE GENOMIC DNA]</scope>
    <source>
        <strain evidence="19 20">DSM 23649</strain>
    </source>
</reference>
<keyword evidence="12 15" id="KW-0472">Membrane</keyword>
<evidence type="ECO:0000256" key="8">
    <source>
        <dbReference type="ARBA" id="ARBA00022982"/>
    </source>
</evidence>
<evidence type="ECO:0000256" key="1">
    <source>
        <dbReference type="ARBA" id="ARBA00004127"/>
    </source>
</evidence>
<feature type="transmembrane region" description="Helical" evidence="15">
    <location>
        <begin position="476"/>
        <end position="498"/>
    </location>
</feature>
<evidence type="ECO:0000256" key="9">
    <source>
        <dbReference type="ARBA" id="ARBA00022989"/>
    </source>
</evidence>
<accession>A0ABV2HHS7</accession>
<evidence type="ECO:0000259" key="18">
    <source>
        <dbReference type="Pfam" id="PF06455"/>
    </source>
</evidence>
<feature type="transmembrane region" description="Helical" evidence="15">
    <location>
        <begin position="31"/>
        <end position="51"/>
    </location>
</feature>
<comment type="subcellular location">
    <subcellularLocation>
        <location evidence="1">Endomembrane system</location>
        <topology evidence="1">Multi-pass membrane protein</topology>
    </subcellularLocation>
    <subcellularLocation>
        <location evidence="14">Membrane</location>
        <topology evidence="14">Multi-pass membrane protein</topology>
    </subcellularLocation>
</comment>
<evidence type="ECO:0000256" key="14">
    <source>
        <dbReference type="RuleBase" id="RU000320"/>
    </source>
</evidence>
<dbReference type="NCBIfam" id="TIGR01974">
    <property type="entry name" value="NDH_I_L"/>
    <property type="match status" value="1"/>
</dbReference>
<evidence type="ECO:0000256" key="7">
    <source>
        <dbReference type="ARBA" id="ARBA00022967"/>
    </source>
</evidence>
<dbReference type="PRINTS" id="PR01434">
    <property type="entry name" value="NADHDHGNASE5"/>
</dbReference>
<feature type="transmembrane region" description="Helical" evidence="15">
    <location>
        <begin position="221"/>
        <end position="238"/>
    </location>
</feature>
<comment type="catalytic activity">
    <reaction evidence="13">
        <text>a ubiquinone + NADH + 5 H(+)(in) = a ubiquinol + NAD(+) + 4 H(+)(out)</text>
        <dbReference type="Rhea" id="RHEA:29091"/>
        <dbReference type="Rhea" id="RHEA-COMP:9565"/>
        <dbReference type="Rhea" id="RHEA-COMP:9566"/>
        <dbReference type="ChEBI" id="CHEBI:15378"/>
        <dbReference type="ChEBI" id="CHEBI:16389"/>
        <dbReference type="ChEBI" id="CHEBI:17976"/>
        <dbReference type="ChEBI" id="CHEBI:57540"/>
        <dbReference type="ChEBI" id="CHEBI:57945"/>
        <dbReference type="EC" id="7.1.1.2"/>
    </reaction>
</comment>
<keyword evidence="5" id="KW-0679">Respiratory chain</keyword>
<feature type="transmembrane region" description="Helical" evidence="15">
    <location>
        <begin position="631"/>
        <end position="651"/>
    </location>
</feature>
<dbReference type="InterPro" id="IPR010934">
    <property type="entry name" value="NADH_DH_su5_C"/>
</dbReference>